<proteinExistence type="predicted"/>
<feature type="non-terminal residue" evidence="2">
    <location>
        <position position="134"/>
    </location>
</feature>
<comment type="caution">
    <text evidence="2">The sequence shown here is derived from an EMBL/GenBank/DDBJ whole genome shotgun (WGS) entry which is preliminary data.</text>
</comment>
<name>I2FMJ1_USTHO</name>
<keyword evidence="3" id="KW-1185">Reference proteome</keyword>
<reference evidence="2 3" key="1">
    <citation type="journal article" date="2012" name="Plant Cell">
        <title>Genome comparison of barley and maize smut fungi reveals targeted loss of RNA silencing components and species-specific presence of transposable elements.</title>
        <authorList>
            <person name="Laurie J.D."/>
            <person name="Ali S."/>
            <person name="Linning R."/>
            <person name="Mannhaupt G."/>
            <person name="Wong P."/>
            <person name="Gueldener U."/>
            <person name="Muensterkoetter M."/>
            <person name="Moore R."/>
            <person name="Kahmann R."/>
            <person name="Bakkeren G."/>
            <person name="Schirawski J."/>
        </authorList>
    </citation>
    <scope>NUCLEOTIDE SEQUENCE [LARGE SCALE GENOMIC DNA]</scope>
    <source>
        <strain evidence="3">Uh4875-4</strain>
    </source>
</reference>
<feature type="region of interest" description="Disordered" evidence="1">
    <location>
        <begin position="111"/>
        <end position="134"/>
    </location>
</feature>
<feature type="compositionally biased region" description="Basic and acidic residues" evidence="1">
    <location>
        <begin position="37"/>
        <end position="58"/>
    </location>
</feature>
<accession>I2FMJ1</accession>
<evidence type="ECO:0000313" key="3">
    <source>
        <dbReference type="Proteomes" id="UP000006174"/>
    </source>
</evidence>
<organism evidence="2 3">
    <name type="scientific">Ustilago hordei</name>
    <name type="common">Barley covered smut fungus</name>
    <dbReference type="NCBI Taxonomy" id="120017"/>
    <lineage>
        <taxon>Eukaryota</taxon>
        <taxon>Fungi</taxon>
        <taxon>Dikarya</taxon>
        <taxon>Basidiomycota</taxon>
        <taxon>Ustilaginomycotina</taxon>
        <taxon>Ustilaginomycetes</taxon>
        <taxon>Ustilaginales</taxon>
        <taxon>Ustilaginaceae</taxon>
        <taxon>Ustilago</taxon>
    </lineage>
</organism>
<feature type="region of interest" description="Disordered" evidence="1">
    <location>
        <begin position="37"/>
        <end position="97"/>
    </location>
</feature>
<evidence type="ECO:0000313" key="2">
    <source>
        <dbReference type="EMBL" id="CCF48134.1"/>
    </source>
</evidence>
<dbReference type="HOGENOM" id="CLU_1897746_0_0_1"/>
<evidence type="ECO:0000256" key="1">
    <source>
        <dbReference type="SAM" id="MobiDB-lite"/>
    </source>
</evidence>
<dbReference type="Proteomes" id="UP000006174">
    <property type="component" value="Unassembled WGS sequence"/>
</dbReference>
<dbReference type="EMBL" id="CAGI01000094">
    <property type="protein sequence ID" value="CCF48134.1"/>
    <property type="molecule type" value="Genomic_DNA"/>
</dbReference>
<dbReference type="AlphaFoldDB" id="I2FMJ1"/>
<protein>
    <submittedName>
        <fullName evidence="2">Uncharacterized protein</fullName>
    </submittedName>
</protein>
<sequence>MTDESLNDKLERLLSLMEVQLELTRQGQHEERLHCTRLSGEEAIKPSHPEDQEAREEMMGDPPTPSPASRPRQAVSFMETSEPPVNNYDKYASPTRPRYFRPCVDLYNQPRAESHGFDQEEDASASGDPSLSCS</sequence>
<gene>
    <name evidence="2" type="ORF">UHOR_12828</name>
</gene>